<comment type="caution">
    <text evidence="2">The sequence shown here is derived from an EMBL/GenBank/DDBJ whole genome shotgun (WGS) entry which is preliminary data.</text>
</comment>
<evidence type="ECO:0000259" key="1">
    <source>
        <dbReference type="Pfam" id="PF01261"/>
    </source>
</evidence>
<organism evidence="2 3">
    <name type="scientific">Candidatus Schekmanbacteria bacterium GWA2_38_11</name>
    <dbReference type="NCBI Taxonomy" id="1817876"/>
    <lineage>
        <taxon>Bacteria</taxon>
        <taxon>Candidatus Schekmaniibacteriota</taxon>
    </lineage>
</organism>
<proteinExistence type="predicted"/>
<sequence length="268" mass="30844">MRLGFSTHFYVHEYFDIIHINEIKYLGYEEIELWGMPPVLDLTDKERIKRVKEYLEEKGIRVISFHGPLYKRTADPASREWLYLSSSKENKRKEAVEKNIEIIRLIEDFKASILVLHIDLEEGADTRQAINNFRKSLEELIGETSKKGIRIAIENTHEHTVSGKLRELINTYPERDVGICLDIGHANIFEDPSDAIKIAGERLIHTHLHDNDGNSDLHLWVGRGDIDWKSVTKAASEINYQGVLMLELRKEKSLAGLEADNMSKILGI</sequence>
<dbReference type="Pfam" id="PF01261">
    <property type="entry name" value="AP_endonuc_2"/>
    <property type="match status" value="1"/>
</dbReference>
<dbReference type="PANTHER" id="PTHR12110">
    <property type="entry name" value="HYDROXYPYRUVATE ISOMERASE"/>
    <property type="match status" value="1"/>
</dbReference>
<dbReference type="InterPro" id="IPR013022">
    <property type="entry name" value="Xyl_isomerase-like_TIM-brl"/>
</dbReference>
<feature type="domain" description="Xylose isomerase-like TIM barrel" evidence="1">
    <location>
        <begin position="22"/>
        <end position="252"/>
    </location>
</feature>
<protein>
    <recommendedName>
        <fullName evidence="1">Xylose isomerase-like TIM barrel domain-containing protein</fullName>
    </recommendedName>
</protein>
<dbReference type="InterPro" id="IPR050312">
    <property type="entry name" value="IolE/XylAMocC-like"/>
</dbReference>
<evidence type="ECO:0000313" key="3">
    <source>
        <dbReference type="Proteomes" id="UP000178526"/>
    </source>
</evidence>
<evidence type="ECO:0000313" key="2">
    <source>
        <dbReference type="EMBL" id="OGL43157.1"/>
    </source>
</evidence>
<dbReference type="PANTHER" id="PTHR12110:SF53">
    <property type="entry name" value="BLR5974 PROTEIN"/>
    <property type="match status" value="1"/>
</dbReference>
<dbReference type="Gene3D" id="3.20.20.150">
    <property type="entry name" value="Divalent-metal-dependent TIM barrel enzymes"/>
    <property type="match status" value="1"/>
</dbReference>
<dbReference type="SUPFAM" id="SSF51658">
    <property type="entry name" value="Xylose isomerase-like"/>
    <property type="match status" value="1"/>
</dbReference>
<gene>
    <name evidence="2" type="ORF">A2042_06390</name>
</gene>
<dbReference type="InterPro" id="IPR036237">
    <property type="entry name" value="Xyl_isomerase-like_sf"/>
</dbReference>
<dbReference type="AlphaFoldDB" id="A0A1F7RQJ7"/>
<dbReference type="Proteomes" id="UP000178526">
    <property type="component" value="Unassembled WGS sequence"/>
</dbReference>
<dbReference type="EMBL" id="MGDB01000011">
    <property type="protein sequence ID" value="OGL43157.1"/>
    <property type="molecule type" value="Genomic_DNA"/>
</dbReference>
<name>A0A1F7RQJ7_9BACT</name>
<reference evidence="2 3" key="1">
    <citation type="journal article" date="2016" name="Nat. Commun.">
        <title>Thousands of microbial genomes shed light on interconnected biogeochemical processes in an aquifer system.</title>
        <authorList>
            <person name="Anantharaman K."/>
            <person name="Brown C.T."/>
            <person name="Hug L.A."/>
            <person name="Sharon I."/>
            <person name="Castelle C.J."/>
            <person name="Probst A.J."/>
            <person name="Thomas B.C."/>
            <person name="Singh A."/>
            <person name="Wilkins M.J."/>
            <person name="Karaoz U."/>
            <person name="Brodie E.L."/>
            <person name="Williams K.H."/>
            <person name="Hubbard S.S."/>
            <person name="Banfield J.F."/>
        </authorList>
    </citation>
    <scope>NUCLEOTIDE SEQUENCE [LARGE SCALE GENOMIC DNA]</scope>
</reference>
<accession>A0A1F7RQJ7</accession>